<dbReference type="AlphaFoldDB" id="A0AAV7T4P9"/>
<name>A0AAV7T4P9_PLEWA</name>
<evidence type="ECO:0000313" key="1">
    <source>
        <dbReference type="EMBL" id="KAJ1171595.1"/>
    </source>
</evidence>
<reference evidence="1" key="1">
    <citation type="journal article" date="2022" name="bioRxiv">
        <title>Sequencing and chromosome-scale assembly of the giantPleurodeles waltlgenome.</title>
        <authorList>
            <person name="Brown T."/>
            <person name="Elewa A."/>
            <person name="Iarovenko S."/>
            <person name="Subramanian E."/>
            <person name="Araus A.J."/>
            <person name="Petzold A."/>
            <person name="Susuki M."/>
            <person name="Suzuki K.-i.T."/>
            <person name="Hayashi T."/>
            <person name="Toyoda A."/>
            <person name="Oliveira C."/>
            <person name="Osipova E."/>
            <person name="Leigh N.D."/>
            <person name="Simon A."/>
            <person name="Yun M.H."/>
        </authorList>
    </citation>
    <scope>NUCLEOTIDE SEQUENCE</scope>
    <source>
        <strain evidence="1">20211129_DDA</strain>
        <tissue evidence="1">Liver</tissue>
    </source>
</reference>
<keyword evidence="2" id="KW-1185">Reference proteome</keyword>
<dbReference type="EMBL" id="JANPWB010000007">
    <property type="protein sequence ID" value="KAJ1171595.1"/>
    <property type="molecule type" value="Genomic_DNA"/>
</dbReference>
<comment type="caution">
    <text evidence="1">The sequence shown here is derived from an EMBL/GenBank/DDBJ whole genome shotgun (WGS) entry which is preliminary data.</text>
</comment>
<sequence>MGELEQRVGFPRAGHDIRDEELEKHRRRILTLRDKTADLKYQLEDLKNRLRWCNIRIKGFLLQADAGRLADDVLRLLRHLAPDLVDRTLS</sequence>
<accession>A0AAV7T4P9</accession>
<dbReference type="Proteomes" id="UP001066276">
    <property type="component" value="Chromosome 4_1"/>
</dbReference>
<proteinExistence type="predicted"/>
<evidence type="ECO:0000313" key="2">
    <source>
        <dbReference type="Proteomes" id="UP001066276"/>
    </source>
</evidence>
<gene>
    <name evidence="1" type="ORF">NDU88_003456</name>
</gene>
<organism evidence="1 2">
    <name type="scientific">Pleurodeles waltl</name>
    <name type="common">Iberian ribbed newt</name>
    <dbReference type="NCBI Taxonomy" id="8319"/>
    <lineage>
        <taxon>Eukaryota</taxon>
        <taxon>Metazoa</taxon>
        <taxon>Chordata</taxon>
        <taxon>Craniata</taxon>
        <taxon>Vertebrata</taxon>
        <taxon>Euteleostomi</taxon>
        <taxon>Amphibia</taxon>
        <taxon>Batrachia</taxon>
        <taxon>Caudata</taxon>
        <taxon>Salamandroidea</taxon>
        <taxon>Salamandridae</taxon>
        <taxon>Pleurodelinae</taxon>
        <taxon>Pleurodeles</taxon>
    </lineage>
</organism>
<protein>
    <submittedName>
        <fullName evidence="1">Uncharacterized protein</fullName>
    </submittedName>
</protein>